<evidence type="ECO:0008006" key="2">
    <source>
        <dbReference type="Google" id="ProtNLM"/>
    </source>
</evidence>
<proteinExistence type="predicted"/>
<gene>
    <name evidence="1" type="ORF">LCGC14_3152110</name>
</gene>
<name>A0A0F8VTU0_9ZZZZ</name>
<accession>A0A0F8VTU0</accession>
<reference evidence="1" key="1">
    <citation type="journal article" date="2015" name="Nature">
        <title>Complex archaea that bridge the gap between prokaryotes and eukaryotes.</title>
        <authorList>
            <person name="Spang A."/>
            <person name="Saw J.H."/>
            <person name="Jorgensen S.L."/>
            <person name="Zaremba-Niedzwiedzka K."/>
            <person name="Martijn J."/>
            <person name="Lind A.E."/>
            <person name="van Eijk R."/>
            <person name="Schleper C."/>
            <person name="Guy L."/>
            <person name="Ettema T.J."/>
        </authorList>
    </citation>
    <scope>NUCLEOTIDE SEQUENCE</scope>
</reference>
<evidence type="ECO:0000313" key="1">
    <source>
        <dbReference type="EMBL" id="KKK47742.1"/>
    </source>
</evidence>
<sequence length="335" mass="39289">QYPERTVARILFDDQEYRSQDFTKTSWCQQQDFQTFGGKNGLIEIYYLQKFRDYDEGPFLKEERDLISNLSSIISNFIDSLEAREVLQQSFDQEMIKPEISEFKKPTISSRQLLQKFLNKQNANRDIFHDLMPYKVKEILLVATLYDAYSIEKEGHFSEHILGEYHQLNLTSMPRVTGVSSYEEALDQLQSKHFDLVILMIGSDPSTPLKIGSKVKNKFPYIPIYVLLNNDREITSFRKNKAIIDIVDRVFVWNGDSKIFFAMVKQLEDQVNAENDTKIGLVKVILIVEDSEKYYSRYLPLLYSNVMEQTKRIIEDVSTDDLFKVLRLRARPKIL</sequence>
<organism evidence="1">
    <name type="scientific">marine sediment metagenome</name>
    <dbReference type="NCBI Taxonomy" id="412755"/>
    <lineage>
        <taxon>unclassified sequences</taxon>
        <taxon>metagenomes</taxon>
        <taxon>ecological metagenomes</taxon>
    </lineage>
</organism>
<dbReference type="EMBL" id="LAZR01069418">
    <property type="protein sequence ID" value="KKK47742.1"/>
    <property type="molecule type" value="Genomic_DNA"/>
</dbReference>
<feature type="non-terminal residue" evidence="1">
    <location>
        <position position="1"/>
    </location>
</feature>
<protein>
    <recommendedName>
        <fullName evidence="2">Response regulatory domain-containing protein</fullName>
    </recommendedName>
</protein>
<dbReference type="AlphaFoldDB" id="A0A0F8VTU0"/>
<feature type="non-terminal residue" evidence="1">
    <location>
        <position position="335"/>
    </location>
</feature>
<comment type="caution">
    <text evidence="1">The sequence shown here is derived from an EMBL/GenBank/DDBJ whole genome shotgun (WGS) entry which is preliminary data.</text>
</comment>